<dbReference type="OrthoDB" id="4142200at2759"/>
<dbReference type="SUPFAM" id="SSF103473">
    <property type="entry name" value="MFS general substrate transporter"/>
    <property type="match status" value="1"/>
</dbReference>
<evidence type="ECO:0000256" key="5">
    <source>
        <dbReference type="ARBA" id="ARBA00022989"/>
    </source>
</evidence>
<evidence type="ECO:0000259" key="9">
    <source>
        <dbReference type="PROSITE" id="PS50850"/>
    </source>
</evidence>
<comment type="similarity">
    <text evidence="2 7">Belongs to the major facilitator superfamily. Sugar transporter (TC 2.A.1.1) family.</text>
</comment>
<dbReference type="InterPro" id="IPR036259">
    <property type="entry name" value="MFS_trans_sf"/>
</dbReference>
<keyword evidence="4 8" id="KW-0812">Transmembrane</keyword>
<feature type="transmembrane region" description="Helical" evidence="8">
    <location>
        <begin position="192"/>
        <end position="214"/>
    </location>
</feature>
<dbReference type="PROSITE" id="PS00217">
    <property type="entry name" value="SUGAR_TRANSPORT_2"/>
    <property type="match status" value="1"/>
</dbReference>
<dbReference type="CDD" id="cd17356">
    <property type="entry name" value="MFS_HXT"/>
    <property type="match status" value="1"/>
</dbReference>
<dbReference type="InParanoid" id="A7TTA4"/>
<dbReference type="PANTHER" id="PTHR48022:SF7">
    <property type="entry name" value="MAJOR FACILITATOR SUPERFAMILY (MFS) PROFILE DOMAIN-CONTAINING PROTEIN-RELATED"/>
    <property type="match status" value="1"/>
</dbReference>
<dbReference type="EMBL" id="DS480554">
    <property type="protein sequence ID" value="EDO14501.1"/>
    <property type="molecule type" value="Genomic_DNA"/>
</dbReference>
<dbReference type="PRINTS" id="PR00171">
    <property type="entry name" value="SUGRTRNSPORT"/>
</dbReference>
<dbReference type="OMA" id="TSHNYSE"/>
<comment type="subcellular location">
    <subcellularLocation>
        <location evidence="1">Membrane</location>
        <topology evidence="1">Multi-pass membrane protein</topology>
    </subcellularLocation>
</comment>
<dbReference type="Gene3D" id="1.20.1250.20">
    <property type="entry name" value="MFS general substrate transporter like domains"/>
    <property type="match status" value="1"/>
</dbReference>
<evidence type="ECO:0000256" key="7">
    <source>
        <dbReference type="RuleBase" id="RU003346"/>
    </source>
</evidence>
<feature type="transmembrane region" description="Helical" evidence="8">
    <location>
        <begin position="29"/>
        <end position="48"/>
    </location>
</feature>
<keyword evidence="6 8" id="KW-0472">Membrane</keyword>
<feature type="transmembrane region" description="Helical" evidence="8">
    <location>
        <begin position="466"/>
        <end position="484"/>
    </location>
</feature>
<feature type="transmembrane region" description="Helical" evidence="8">
    <location>
        <begin position="399"/>
        <end position="423"/>
    </location>
</feature>
<evidence type="ECO:0000256" key="6">
    <source>
        <dbReference type="ARBA" id="ARBA00023136"/>
    </source>
</evidence>
<feature type="transmembrane region" description="Helical" evidence="8">
    <location>
        <begin position="435"/>
        <end position="454"/>
    </location>
</feature>
<dbReference type="InterPro" id="IPR003663">
    <property type="entry name" value="Sugar/inositol_transpt"/>
</dbReference>
<keyword evidence="5 8" id="KW-1133">Transmembrane helix</keyword>
<dbReference type="InterPro" id="IPR020846">
    <property type="entry name" value="MFS_dom"/>
</dbReference>
<organism evidence="11">
    <name type="scientific">Vanderwaltozyma polyspora (strain ATCC 22028 / DSM 70294 / BCRC 21397 / CBS 2163 / NBRC 10782 / NRRL Y-8283 / UCD 57-17)</name>
    <name type="common">Kluyveromyces polysporus</name>
    <dbReference type="NCBI Taxonomy" id="436907"/>
    <lineage>
        <taxon>Eukaryota</taxon>
        <taxon>Fungi</taxon>
        <taxon>Dikarya</taxon>
        <taxon>Ascomycota</taxon>
        <taxon>Saccharomycotina</taxon>
        <taxon>Saccharomycetes</taxon>
        <taxon>Saccharomycetales</taxon>
        <taxon>Saccharomycetaceae</taxon>
        <taxon>Vanderwaltozyma</taxon>
    </lineage>
</organism>
<sequence>MSKYNTVLSYVLGKNTTFRGKIYDRFPKVYNIIVIGFVASISGLMFGFDISSMSSMIGTQAYKTYFHNPDSTRQGGITSAMAGGSVLGSILSPIYSDAYGRRVSLHVCAVLWLIGSTLQCAAQDVAMLVVGRLIAGIGIGFGVGTAPVYCAEIAPPKIRGAIAGIFQLSVVLGILILYYIGYGAHFIQSTAAFRVTWGIELAPGLALLVCTFFLPESPRWLANKNRWEEATFNICKMNHTSPENISEEVAIQLQAMKDQVMNDKEAANFTYRDMLRKKTIRKTIVGMSAHMWQQLSGINVMNYYVVYIFEMAGYRGDAALIAGSIHYCLNVGMTVISLFIIDRVGRRPLLLIGGPLMFTWLFAVAGTLAVHSVPVPGGVNGNPTVSISIPEDDKSAAKGVIACCFLFVATFAVTWGTGVWVYSTEIYNNLERAKGGSLSASMNMLFNFSIGLFVPPAFRSITWKTYIIFGVFTVVGTIHAFFMFPETKGKTLEEIDQMWAANIPAWRSASWRPPSQIDVDLTSHVLDESSSEIIEDDNKETDKPMVTHIEDTELGSSSF</sequence>
<dbReference type="GO" id="GO:0016020">
    <property type="term" value="C:membrane"/>
    <property type="evidence" value="ECO:0007669"/>
    <property type="project" value="UniProtKB-SubCell"/>
</dbReference>
<keyword evidence="3 7" id="KW-0813">Transport</keyword>
<feature type="transmembrane region" description="Helical" evidence="8">
    <location>
        <begin position="318"/>
        <end position="341"/>
    </location>
</feature>
<dbReference type="HOGENOM" id="CLU_001265_30_12_1"/>
<dbReference type="AlphaFoldDB" id="A7TTA4"/>
<dbReference type="PANTHER" id="PTHR48022">
    <property type="entry name" value="PLASTIDIC GLUCOSE TRANSPORTER 4"/>
    <property type="match status" value="1"/>
</dbReference>
<evidence type="ECO:0000313" key="11">
    <source>
        <dbReference type="Proteomes" id="UP000000267"/>
    </source>
</evidence>
<keyword evidence="11" id="KW-1185">Reference proteome</keyword>
<dbReference type="InterPro" id="IPR005828">
    <property type="entry name" value="MFS_sugar_transport-like"/>
</dbReference>
<dbReference type="GO" id="GO:0005351">
    <property type="term" value="F:carbohydrate:proton symporter activity"/>
    <property type="evidence" value="ECO:0007669"/>
    <property type="project" value="TreeGrafter"/>
</dbReference>
<proteinExistence type="inferred from homology"/>
<feature type="transmembrane region" description="Helical" evidence="8">
    <location>
        <begin position="76"/>
        <end position="96"/>
    </location>
</feature>
<dbReference type="Proteomes" id="UP000000267">
    <property type="component" value="Unassembled WGS sequence"/>
</dbReference>
<dbReference type="NCBIfam" id="TIGR00879">
    <property type="entry name" value="SP"/>
    <property type="match status" value="1"/>
</dbReference>
<feature type="transmembrane region" description="Helical" evidence="8">
    <location>
        <begin position="348"/>
        <end position="370"/>
    </location>
</feature>
<dbReference type="PROSITE" id="PS50850">
    <property type="entry name" value="MFS"/>
    <property type="match status" value="1"/>
</dbReference>
<evidence type="ECO:0000256" key="2">
    <source>
        <dbReference type="ARBA" id="ARBA00010992"/>
    </source>
</evidence>
<dbReference type="InterPro" id="IPR050360">
    <property type="entry name" value="MFS_Sugar_Transporters"/>
</dbReference>
<evidence type="ECO:0000256" key="4">
    <source>
        <dbReference type="ARBA" id="ARBA00022692"/>
    </source>
</evidence>
<dbReference type="RefSeq" id="XP_001642359.1">
    <property type="nucleotide sequence ID" value="XM_001642309.1"/>
</dbReference>
<dbReference type="FunFam" id="1.20.1250.20:FF:000026">
    <property type="entry name" value="MFS quinate transporter QutD"/>
    <property type="match status" value="1"/>
</dbReference>
<protein>
    <recommendedName>
        <fullName evidence="9">Major facilitator superfamily (MFS) profile domain-containing protein</fullName>
    </recommendedName>
</protein>
<dbReference type="KEGG" id="vpo:Kpol_281p2"/>
<dbReference type="eggNOG" id="KOG0254">
    <property type="taxonomic scope" value="Eukaryota"/>
</dbReference>
<dbReference type="PhylomeDB" id="A7TTA4"/>
<reference evidence="10 11" key="1">
    <citation type="journal article" date="2007" name="Proc. Natl. Acad. Sci. U.S.A.">
        <title>Independent sorting-out of thousands of duplicated gene pairs in two yeast species descended from a whole-genome duplication.</title>
        <authorList>
            <person name="Scannell D.R."/>
            <person name="Frank A.C."/>
            <person name="Conant G.C."/>
            <person name="Byrne K.P."/>
            <person name="Woolfit M."/>
            <person name="Wolfe K.H."/>
        </authorList>
    </citation>
    <scope>NUCLEOTIDE SEQUENCE [LARGE SCALE GENOMIC DNA]</scope>
    <source>
        <strain evidence="11">ATCC 22028 / DSM 70294 / BCRC 21397 / CBS 2163 / NBRC 10782 / NRRL Y-8283 / UCD 57-17</strain>
    </source>
</reference>
<evidence type="ECO:0000256" key="1">
    <source>
        <dbReference type="ARBA" id="ARBA00004141"/>
    </source>
</evidence>
<evidence type="ECO:0000256" key="8">
    <source>
        <dbReference type="SAM" id="Phobius"/>
    </source>
</evidence>
<accession>A7TTA4</accession>
<feature type="transmembrane region" description="Helical" evidence="8">
    <location>
        <begin position="161"/>
        <end position="180"/>
    </location>
</feature>
<name>A7TTA4_VANPO</name>
<feature type="transmembrane region" description="Helical" evidence="8">
    <location>
        <begin position="103"/>
        <end position="119"/>
    </location>
</feature>
<feature type="transmembrane region" description="Helical" evidence="8">
    <location>
        <begin position="125"/>
        <end position="149"/>
    </location>
</feature>
<feature type="transmembrane region" description="Helical" evidence="8">
    <location>
        <begin position="284"/>
        <end position="306"/>
    </location>
</feature>
<evidence type="ECO:0000256" key="3">
    <source>
        <dbReference type="ARBA" id="ARBA00022448"/>
    </source>
</evidence>
<dbReference type="InterPro" id="IPR005829">
    <property type="entry name" value="Sugar_transporter_CS"/>
</dbReference>
<feature type="domain" description="Major facilitator superfamily (MFS) profile" evidence="9">
    <location>
        <begin position="35"/>
        <end position="488"/>
    </location>
</feature>
<evidence type="ECO:0000313" key="10">
    <source>
        <dbReference type="EMBL" id="EDO14501.1"/>
    </source>
</evidence>
<dbReference type="Pfam" id="PF00083">
    <property type="entry name" value="Sugar_tr"/>
    <property type="match status" value="1"/>
</dbReference>
<dbReference type="GeneID" id="5542501"/>
<dbReference type="PROSITE" id="PS00216">
    <property type="entry name" value="SUGAR_TRANSPORT_1"/>
    <property type="match status" value="1"/>
</dbReference>
<gene>
    <name evidence="10" type="ORF">Kpol_281p2</name>
</gene>